<dbReference type="Pfam" id="PF03524">
    <property type="entry name" value="CagX"/>
    <property type="match status" value="1"/>
</dbReference>
<evidence type="ECO:0000256" key="1">
    <source>
        <dbReference type="ARBA" id="ARBA00006135"/>
    </source>
</evidence>
<dbReference type="OrthoDB" id="9815808at2"/>
<evidence type="ECO:0000256" key="2">
    <source>
        <dbReference type="ARBA" id="ARBA00022729"/>
    </source>
</evidence>
<protein>
    <recommendedName>
        <fullName evidence="6">P-type conjugative transfer protein TrbG</fullName>
    </recommendedName>
</protein>
<dbReference type="STRING" id="1280948.HY36_07300"/>
<evidence type="ECO:0008006" key="6">
    <source>
        <dbReference type="Google" id="ProtNLM"/>
    </source>
</evidence>
<reference evidence="4 5" key="1">
    <citation type="journal article" date="2014" name="Antonie Van Leeuwenhoek">
        <title>Hyphomonas beringensis sp. nov. and Hyphomonas chukchiensis sp. nov., isolated from surface seawater of the Bering Sea and Chukchi Sea.</title>
        <authorList>
            <person name="Li C."/>
            <person name="Lai Q."/>
            <person name="Li G."/>
            <person name="Dong C."/>
            <person name="Wang J."/>
            <person name="Liao Y."/>
            <person name="Shao Z."/>
        </authorList>
    </citation>
    <scope>NUCLEOTIDE SEQUENCE [LARGE SCALE GENOMIC DNA]</scope>
    <source>
        <strain evidence="4 5">22II1-22F38</strain>
    </source>
</reference>
<dbReference type="RefSeq" id="WP_035553313.1">
    <property type="nucleotide sequence ID" value="NZ_AWFH01000034.1"/>
</dbReference>
<gene>
    <name evidence="4" type="ORF">HY36_07300</name>
</gene>
<dbReference type="InterPro" id="IPR010258">
    <property type="entry name" value="Conjugal_tfr_TrbG/VirB9/CagX"/>
</dbReference>
<dbReference type="EMBL" id="AWFH01000034">
    <property type="protein sequence ID" value="KCZ59931.1"/>
    <property type="molecule type" value="Genomic_DNA"/>
</dbReference>
<dbReference type="AlphaFoldDB" id="A0A059E096"/>
<keyword evidence="2 3" id="KW-0732">Signal</keyword>
<evidence type="ECO:0000313" key="4">
    <source>
        <dbReference type="EMBL" id="KCZ59931.1"/>
    </source>
</evidence>
<dbReference type="Gene3D" id="2.60.40.2500">
    <property type="match status" value="1"/>
</dbReference>
<dbReference type="PROSITE" id="PS51257">
    <property type="entry name" value="PROKAR_LIPOPROTEIN"/>
    <property type="match status" value="1"/>
</dbReference>
<name>A0A059E096_9PROT</name>
<dbReference type="Proteomes" id="UP000024547">
    <property type="component" value="Unassembled WGS sequence"/>
</dbReference>
<dbReference type="InterPro" id="IPR014142">
    <property type="entry name" value="TrbG_Ti"/>
</dbReference>
<dbReference type="InterPro" id="IPR033645">
    <property type="entry name" value="VirB9/CagX/TrbG_C"/>
</dbReference>
<evidence type="ECO:0000313" key="5">
    <source>
        <dbReference type="Proteomes" id="UP000024547"/>
    </source>
</evidence>
<proteinExistence type="inferred from homology"/>
<comment type="similarity">
    <text evidence="1">Belongs to the TrbG/VirB9 family.</text>
</comment>
<accession>A0A059E096</accession>
<dbReference type="eggNOG" id="COG3504">
    <property type="taxonomic scope" value="Bacteria"/>
</dbReference>
<dbReference type="CDD" id="cd06911">
    <property type="entry name" value="VirB9_CagX_TrbG"/>
    <property type="match status" value="1"/>
</dbReference>
<comment type="caution">
    <text evidence="4">The sequence shown here is derived from an EMBL/GenBank/DDBJ whole genome shotgun (WGS) entry which is preliminary data.</text>
</comment>
<dbReference type="InterPro" id="IPR038161">
    <property type="entry name" value="VirB9/CagX/TrbG_C_sf"/>
</dbReference>
<feature type="chain" id="PRO_5013288805" description="P-type conjugative transfer protein TrbG" evidence="3">
    <location>
        <begin position="16"/>
        <end position="342"/>
    </location>
</feature>
<dbReference type="PATRIC" id="fig|1280948.3.peg.2555"/>
<dbReference type="NCBIfam" id="TIGR02775">
    <property type="entry name" value="TrbG_Ti"/>
    <property type="match status" value="1"/>
</dbReference>
<organism evidence="4 5">
    <name type="scientific">Hyphomonas atlantica</name>
    <dbReference type="NCBI Taxonomy" id="1280948"/>
    <lineage>
        <taxon>Bacteria</taxon>
        <taxon>Pseudomonadati</taxon>
        <taxon>Pseudomonadota</taxon>
        <taxon>Alphaproteobacteria</taxon>
        <taxon>Hyphomonadales</taxon>
        <taxon>Hyphomonadaceae</taxon>
        <taxon>Hyphomonas</taxon>
    </lineage>
</organism>
<keyword evidence="5" id="KW-1185">Reference proteome</keyword>
<sequence length="342" mass="37525">MKRLALILLASSALAGCETLPASRGPDITLDEPDYVEDLYLAPDVEETEVADNEPAPEPVVYRTYTPTIVSGAVPGQLKPMPTKTEAPSLKPYQAIETANGKAAIEPSLDNYMNAIQIYLYTVGALYQVYCAPEQVTDIVLQPGEELVSVSAGDTVRWVLGDTVSGTGAEAQAHILIKPTQAGLKTNLIITTSLRAYHLELRAFEETYMAAVSWRYADQQLVTRVASSGTARASAPSSSAGLQLDRLKFRYDIDGDAPHWRPDRVFDDGRKVYIQFPARLDQGEAPALFVIGRDGKSQLVNYRMSGDYYVVDRLFARAELRLGEKRQDVVKIARNDLGSPKP</sequence>
<feature type="signal peptide" evidence="3">
    <location>
        <begin position="1"/>
        <end position="15"/>
    </location>
</feature>
<evidence type="ECO:0000256" key="3">
    <source>
        <dbReference type="SAM" id="SignalP"/>
    </source>
</evidence>